<dbReference type="Proteomes" id="UP000246352">
    <property type="component" value="Unassembled WGS sequence"/>
</dbReference>
<comment type="caution">
    <text evidence="1">The sequence shown here is derived from an EMBL/GenBank/DDBJ whole genome shotgun (WGS) entry which is preliminary data.</text>
</comment>
<reference evidence="1 2" key="1">
    <citation type="submission" date="2018-05" db="EMBL/GenBank/DDBJ databases">
        <title>Genomic Encyclopedia of Type Strains, Phase IV (KMG-IV): sequencing the most valuable type-strain genomes for metagenomic binning, comparative biology and taxonomic classification.</title>
        <authorList>
            <person name="Goeker M."/>
        </authorList>
    </citation>
    <scope>NUCLEOTIDE SEQUENCE [LARGE SCALE GENOMIC DNA]</scope>
    <source>
        <strain evidence="1 2">DSM 16791</strain>
    </source>
</reference>
<organism evidence="1 2">
    <name type="scientific">Hoeflea marina</name>
    <dbReference type="NCBI Taxonomy" id="274592"/>
    <lineage>
        <taxon>Bacteria</taxon>
        <taxon>Pseudomonadati</taxon>
        <taxon>Pseudomonadota</taxon>
        <taxon>Alphaproteobacteria</taxon>
        <taxon>Hyphomicrobiales</taxon>
        <taxon>Rhizobiaceae</taxon>
        <taxon>Hoeflea</taxon>
    </lineage>
</organism>
<sequence length="223" mass="25219">MTSIAAIHAGRKQLGLDENTMRDLYERVTGERSLRAMSCQQQEAVVSEFRRLGFGRTAPKYRRLLDGPFAKKLQALWIAAWNLGVVANREDKALLAFVKRQTGIDHVRFLRYPQDAAKAIEALKGWLARDGGVDWARRPTRYTGDHINLPQYRIALAQWEKLNNLDPAHPLVEGAPNRSVLQGLAEAASRLGLPEGYGRFEGQDWQALMNHLGSAIRREPPRR</sequence>
<dbReference type="RefSeq" id="WP_110034019.1">
    <property type="nucleotide sequence ID" value="NZ_QGTR01000006.1"/>
</dbReference>
<keyword evidence="2" id="KW-1185">Reference proteome</keyword>
<gene>
    <name evidence="1" type="ORF">DFR52_106253</name>
</gene>
<dbReference type="OrthoDB" id="7353918at2"/>
<evidence type="ECO:0000313" key="2">
    <source>
        <dbReference type="Proteomes" id="UP000246352"/>
    </source>
</evidence>
<dbReference type="InterPro" id="IPR009363">
    <property type="entry name" value="Phage_Mu_Gp16"/>
</dbReference>
<dbReference type="EMBL" id="QGTR01000006">
    <property type="protein sequence ID" value="PWV97728.1"/>
    <property type="molecule type" value="Genomic_DNA"/>
</dbReference>
<accession>A0A317PE36</accession>
<proteinExistence type="predicted"/>
<protein>
    <submittedName>
        <fullName evidence="1">Uncharacterized protein DUF1018</fullName>
    </submittedName>
</protein>
<dbReference type="Pfam" id="PF06252">
    <property type="entry name" value="GemA"/>
    <property type="match status" value="1"/>
</dbReference>
<evidence type="ECO:0000313" key="1">
    <source>
        <dbReference type="EMBL" id="PWV97728.1"/>
    </source>
</evidence>
<name>A0A317PE36_9HYPH</name>
<dbReference type="AlphaFoldDB" id="A0A317PE36"/>